<reference evidence="2 3" key="1">
    <citation type="journal article" date="2019" name="Microorganisms">
        <title>Paenibacillus lutrae sp. nov., A Chitinolytic Species Isolated from A River Otter in Castril Natural Park, Granada, Spain.</title>
        <authorList>
            <person name="Rodriguez M."/>
            <person name="Reina J.C."/>
            <person name="Bejar V."/>
            <person name="Llamas I."/>
        </authorList>
    </citation>
    <scope>NUCLEOTIDE SEQUENCE [LARGE SCALE GENOMIC DNA]</scope>
    <source>
        <strain evidence="2 3">N10</strain>
    </source>
</reference>
<name>A0A7X3JXS6_9BACL</name>
<dbReference type="OrthoDB" id="2620535at2"/>
<dbReference type="AlphaFoldDB" id="A0A7X3JXS6"/>
<evidence type="ECO:0000256" key="1">
    <source>
        <dbReference type="SAM" id="SignalP"/>
    </source>
</evidence>
<dbReference type="EMBL" id="RHLK01000001">
    <property type="protein sequence ID" value="MVO98358.1"/>
    <property type="molecule type" value="Genomic_DNA"/>
</dbReference>
<dbReference type="RefSeq" id="WP_157332479.1">
    <property type="nucleotide sequence ID" value="NZ_RHLK01000001.1"/>
</dbReference>
<evidence type="ECO:0000313" key="3">
    <source>
        <dbReference type="Proteomes" id="UP000490800"/>
    </source>
</evidence>
<evidence type="ECO:0000313" key="2">
    <source>
        <dbReference type="EMBL" id="MVO98358.1"/>
    </source>
</evidence>
<feature type="signal peptide" evidence="1">
    <location>
        <begin position="1"/>
        <end position="26"/>
    </location>
</feature>
<keyword evidence="1" id="KW-0732">Signal</keyword>
<sequence length="115" mass="12374">MRRKMISVMLISCVLFAVLPFMSASAAPNYPAKTITGQGTLKVVVEGEGGRPEHGVSPYWSVSVTNSSGQPVFAQSYGGPGTSYSYVYNLPYDTYTVGVYPSIWTGISAFLVSFQ</sequence>
<dbReference type="Proteomes" id="UP000490800">
    <property type="component" value="Unassembled WGS sequence"/>
</dbReference>
<keyword evidence="3" id="KW-1185">Reference proteome</keyword>
<comment type="caution">
    <text evidence="2">The sequence shown here is derived from an EMBL/GenBank/DDBJ whole genome shotgun (WGS) entry which is preliminary data.</text>
</comment>
<protein>
    <submittedName>
        <fullName evidence="2">Uncharacterized protein</fullName>
    </submittedName>
</protein>
<proteinExistence type="predicted"/>
<accession>A0A7X3JXS6</accession>
<feature type="chain" id="PRO_5031501227" evidence="1">
    <location>
        <begin position="27"/>
        <end position="115"/>
    </location>
</feature>
<gene>
    <name evidence="2" type="ORF">EDM21_02195</name>
</gene>
<organism evidence="2 3">
    <name type="scientific">Paenibacillus lutrae</name>
    <dbReference type="NCBI Taxonomy" id="2078573"/>
    <lineage>
        <taxon>Bacteria</taxon>
        <taxon>Bacillati</taxon>
        <taxon>Bacillota</taxon>
        <taxon>Bacilli</taxon>
        <taxon>Bacillales</taxon>
        <taxon>Paenibacillaceae</taxon>
        <taxon>Paenibacillus</taxon>
    </lineage>
</organism>